<keyword evidence="2" id="KW-1185">Reference proteome</keyword>
<accession>A0ABQ3DUF3</accession>
<evidence type="ECO:0000313" key="1">
    <source>
        <dbReference type="EMBL" id="GHB07840.1"/>
    </source>
</evidence>
<evidence type="ECO:0000313" key="2">
    <source>
        <dbReference type="Proteomes" id="UP000646745"/>
    </source>
</evidence>
<comment type="caution">
    <text evidence="1">The sequence shown here is derived from an EMBL/GenBank/DDBJ whole genome shotgun (WGS) entry which is preliminary data.</text>
</comment>
<dbReference type="Pfam" id="PF20227">
    <property type="entry name" value="DUF6586"/>
    <property type="match status" value="1"/>
</dbReference>
<organism evidence="1 2">
    <name type="scientific">Salinicola rhizosphaerae</name>
    <dbReference type="NCBI Taxonomy" id="1443141"/>
    <lineage>
        <taxon>Bacteria</taxon>
        <taxon>Pseudomonadati</taxon>
        <taxon>Pseudomonadota</taxon>
        <taxon>Gammaproteobacteria</taxon>
        <taxon>Oceanospirillales</taxon>
        <taxon>Halomonadaceae</taxon>
        <taxon>Salinicola</taxon>
    </lineage>
</organism>
<dbReference type="EMBL" id="BMZI01000001">
    <property type="protein sequence ID" value="GHB07840.1"/>
    <property type="molecule type" value="Genomic_DNA"/>
</dbReference>
<sequence>MNPAARTNQLLYQVELLLEQTVGNDEHAVARRMALEEAALGQLELALDALAREVTGHTDLSHRGFRDWLSTDVNVAELERLRGLASAPESWLAVLLTRLEALHGDDGAARREARRDLIASASAPPLGEQLGWFHREFKALLPSLREGSLEW</sequence>
<name>A0ABQ3DUF3_9GAMM</name>
<protein>
    <submittedName>
        <fullName evidence="1">Uncharacterized protein</fullName>
    </submittedName>
</protein>
<dbReference type="Proteomes" id="UP000646745">
    <property type="component" value="Unassembled WGS sequence"/>
</dbReference>
<proteinExistence type="predicted"/>
<reference evidence="2" key="1">
    <citation type="journal article" date="2019" name="Int. J. Syst. Evol. Microbiol.">
        <title>The Global Catalogue of Microorganisms (GCM) 10K type strain sequencing project: providing services to taxonomists for standard genome sequencing and annotation.</title>
        <authorList>
            <consortium name="The Broad Institute Genomics Platform"/>
            <consortium name="The Broad Institute Genome Sequencing Center for Infectious Disease"/>
            <person name="Wu L."/>
            <person name="Ma J."/>
        </authorList>
    </citation>
    <scope>NUCLEOTIDE SEQUENCE [LARGE SCALE GENOMIC DNA]</scope>
    <source>
        <strain evidence="2">KCTC 32998</strain>
    </source>
</reference>
<dbReference type="RefSeq" id="WP_189442673.1">
    <property type="nucleotide sequence ID" value="NZ_BMZI01000001.1"/>
</dbReference>
<gene>
    <name evidence="1" type="ORF">GCM10009038_01350</name>
</gene>
<dbReference type="InterPro" id="IPR046493">
    <property type="entry name" value="DUF6586"/>
</dbReference>